<dbReference type="Proteomes" id="UP000628775">
    <property type="component" value="Unassembled WGS sequence"/>
</dbReference>
<keyword evidence="10" id="KW-0479">Metal-binding</keyword>
<evidence type="ECO:0000256" key="12">
    <source>
        <dbReference type="SAM" id="Phobius"/>
    </source>
</evidence>
<dbReference type="Gene3D" id="3.40.720.10">
    <property type="entry name" value="Alkaline Phosphatase, subunit A"/>
    <property type="match status" value="1"/>
</dbReference>
<feature type="binding site" evidence="11">
    <location>
        <position position="476"/>
    </location>
    <ligand>
        <name>Mn(2+)</name>
        <dbReference type="ChEBI" id="CHEBI:29035"/>
    </ligand>
</feature>
<organism evidence="14 15">
    <name type="scientific">Pullulanibacillus camelliae</name>
    <dbReference type="NCBI Taxonomy" id="1707096"/>
    <lineage>
        <taxon>Bacteria</taxon>
        <taxon>Bacillati</taxon>
        <taxon>Bacillota</taxon>
        <taxon>Bacilli</taxon>
        <taxon>Bacillales</taxon>
        <taxon>Sporolactobacillaceae</taxon>
        <taxon>Pullulanibacillus</taxon>
    </lineage>
</organism>
<comment type="pathway">
    <text evidence="2">Cell wall biogenesis; lipoteichoic acid biosynthesis.</text>
</comment>
<keyword evidence="5 12" id="KW-0812">Transmembrane</keyword>
<comment type="caution">
    <text evidence="14">The sequence shown here is derived from an EMBL/GenBank/DDBJ whole genome shotgun (WGS) entry which is preliminary data.</text>
</comment>
<feature type="transmembrane region" description="Helical" evidence="12">
    <location>
        <begin position="15"/>
        <end position="35"/>
    </location>
</feature>
<dbReference type="EMBL" id="BMIR01000005">
    <property type="protein sequence ID" value="GGE37315.1"/>
    <property type="molecule type" value="Genomic_DNA"/>
</dbReference>
<dbReference type="InterPro" id="IPR012160">
    <property type="entry name" value="LtaS-like"/>
</dbReference>
<dbReference type="InterPro" id="IPR050448">
    <property type="entry name" value="OpgB/LTA_synthase_biosynth"/>
</dbReference>
<keyword evidence="6 12" id="KW-1133">Transmembrane helix</keyword>
<protein>
    <submittedName>
        <fullName evidence="14">Lipoteichoic acid synthase 2</fullName>
    </submittedName>
</protein>
<feature type="binding site" evidence="11">
    <location>
        <position position="302"/>
    </location>
    <ligand>
        <name>Mn(2+)</name>
        <dbReference type="ChEBI" id="CHEBI:29035"/>
    </ligand>
</feature>
<evidence type="ECO:0000256" key="11">
    <source>
        <dbReference type="PIRSR" id="PIRSR005091-3"/>
    </source>
</evidence>
<gene>
    <name evidence="14" type="primary">ltaS2</name>
    <name evidence="14" type="ORF">GCM10011391_15270</name>
</gene>
<feature type="transmembrane region" description="Helical" evidence="12">
    <location>
        <begin position="129"/>
        <end position="148"/>
    </location>
</feature>
<evidence type="ECO:0000256" key="3">
    <source>
        <dbReference type="ARBA" id="ARBA00009983"/>
    </source>
</evidence>
<evidence type="ECO:0000256" key="9">
    <source>
        <dbReference type="PIRSR" id="PIRSR005091-1"/>
    </source>
</evidence>
<proteinExistence type="inferred from homology"/>
<feature type="active site" evidence="9">
    <location>
        <position position="302"/>
    </location>
</feature>
<dbReference type="PIRSF" id="PIRSF005091">
    <property type="entry name" value="Mmb_sulf_HI1246"/>
    <property type="match status" value="1"/>
</dbReference>
<feature type="binding site" evidence="10">
    <location>
        <position position="417"/>
    </location>
    <ligand>
        <name>substrate</name>
    </ligand>
</feature>
<dbReference type="CDD" id="cd16015">
    <property type="entry name" value="LTA_synthase"/>
    <property type="match status" value="1"/>
</dbReference>
<evidence type="ECO:0000313" key="15">
    <source>
        <dbReference type="Proteomes" id="UP000628775"/>
    </source>
</evidence>
<reference evidence="14" key="1">
    <citation type="journal article" date="2014" name="Int. J. Syst. Evol. Microbiol.">
        <title>Complete genome sequence of Corynebacterium casei LMG S-19264T (=DSM 44701T), isolated from a smear-ripened cheese.</title>
        <authorList>
            <consortium name="US DOE Joint Genome Institute (JGI-PGF)"/>
            <person name="Walter F."/>
            <person name="Albersmeier A."/>
            <person name="Kalinowski J."/>
            <person name="Ruckert C."/>
        </authorList>
    </citation>
    <scope>NUCLEOTIDE SEQUENCE</scope>
    <source>
        <strain evidence="14">CGMCC 1.15371</strain>
    </source>
</reference>
<dbReference type="PANTHER" id="PTHR47371:SF3">
    <property type="entry name" value="PHOSPHOGLYCEROL TRANSFERASE I"/>
    <property type="match status" value="1"/>
</dbReference>
<dbReference type="GO" id="GO:0005886">
    <property type="term" value="C:plasma membrane"/>
    <property type="evidence" value="ECO:0007669"/>
    <property type="project" value="UniProtKB-SubCell"/>
</dbReference>
<keyword evidence="4 8" id="KW-1003">Cell membrane</keyword>
<evidence type="ECO:0000256" key="8">
    <source>
        <dbReference type="PIRNR" id="PIRNR005091"/>
    </source>
</evidence>
<dbReference type="Gene3D" id="3.30.1120.170">
    <property type="match status" value="1"/>
</dbReference>
<dbReference type="GO" id="GO:0046872">
    <property type="term" value="F:metal ion binding"/>
    <property type="evidence" value="ECO:0007669"/>
    <property type="project" value="UniProtKB-KW"/>
</dbReference>
<evidence type="ECO:0000256" key="6">
    <source>
        <dbReference type="ARBA" id="ARBA00022989"/>
    </source>
</evidence>
<evidence type="ECO:0000313" key="14">
    <source>
        <dbReference type="EMBL" id="GGE37315.1"/>
    </source>
</evidence>
<reference evidence="14" key="2">
    <citation type="submission" date="2020-09" db="EMBL/GenBank/DDBJ databases">
        <authorList>
            <person name="Sun Q."/>
            <person name="Zhou Y."/>
        </authorList>
    </citation>
    <scope>NUCLEOTIDE SEQUENCE</scope>
    <source>
        <strain evidence="14">CGMCC 1.15371</strain>
    </source>
</reference>
<comment type="similarity">
    <text evidence="3 8">Belongs to the LTA synthase family.</text>
</comment>
<feature type="transmembrane region" description="Helical" evidence="12">
    <location>
        <begin position="47"/>
        <end position="68"/>
    </location>
</feature>
<evidence type="ECO:0000256" key="2">
    <source>
        <dbReference type="ARBA" id="ARBA00004936"/>
    </source>
</evidence>
<dbReference type="PANTHER" id="PTHR47371">
    <property type="entry name" value="LIPOTEICHOIC ACID SYNTHASE"/>
    <property type="match status" value="1"/>
</dbReference>
<accession>A0A8J2VSC2</accession>
<evidence type="ECO:0000256" key="4">
    <source>
        <dbReference type="ARBA" id="ARBA00022475"/>
    </source>
</evidence>
<evidence type="ECO:0000256" key="5">
    <source>
        <dbReference type="ARBA" id="ARBA00022692"/>
    </source>
</evidence>
<dbReference type="InterPro" id="IPR000917">
    <property type="entry name" value="Sulfatase_N"/>
</dbReference>
<dbReference type="Pfam" id="PF00884">
    <property type="entry name" value="Sulfatase"/>
    <property type="match status" value="1"/>
</dbReference>
<feature type="transmembrane region" description="Helical" evidence="12">
    <location>
        <begin position="75"/>
        <end position="98"/>
    </location>
</feature>
<keyword evidence="7 8" id="KW-0472">Membrane</keyword>
<dbReference type="RefSeq" id="WP_188691608.1">
    <property type="nucleotide sequence ID" value="NZ_BMIR01000005.1"/>
</dbReference>
<evidence type="ECO:0000256" key="7">
    <source>
        <dbReference type="ARBA" id="ARBA00023136"/>
    </source>
</evidence>
<sequence>MKFHNLKHYISEKRLSFFLIAVLLFWMKTYIAYLVEFHLGIQGGYQHFLLLINPISSAVIFLGIALFFKGKKQSILLLCIDGILTLILYANIVFYRFFNDFITLPVLMQTKNFGDVGGSAEALMTPYDILYFIDIFILIGLLSFKVINIKATPPRHLTKYILGFGVLTFFINLSLAEIDRPELLSRTFDRNYLVKYLGAYNYMIYDAAQDAKTSAKRAMASSNDLTKVRNFTEANEAKPNPHYFRKAQGMNVIYVSMESFQTFLINKKVNNEEVTPFLNALTRDKHTFYFDHFYHQTGQGKTSDAEFLMENSLFPLPQGSVFYLNAQNTYQATPALLKSHGYTSAVFHGNSKTFWNRDVMYQSLGIDKFFDARYYDMTPENVRNYGMEDKPYFKESMPLLTHLKQPFYARFISLSNHFDFKLDPEDTTFPLPNYGDSVVNHYFQTAHYTDEALEQFFINLKQSGLYDHTIIVLYGDHYGISENHNATLAKVIGKDVTPFENAQLQRVPLFIHVPHVKSPGQPIHTFGGEVDVRPTILHLLGIDTKDFIQFGTDLLSKDHSEIVPFRNGDFVTPHYTSVKGTCYDNKTEQTVTDESCASYDKKVKEELELSDNVVYGDLLRFYHPKGFIKVDKNDIDYRSSVQDKDLPADILPHYTHGGHNTAPLDTSD</sequence>
<keyword evidence="10" id="KW-0464">Manganese</keyword>
<feature type="transmembrane region" description="Helical" evidence="12">
    <location>
        <begin position="160"/>
        <end position="178"/>
    </location>
</feature>
<name>A0A8J2VSC2_9BACL</name>
<keyword evidence="15" id="KW-1185">Reference proteome</keyword>
<feature type="binding site" evidence="11">
    <location>
        <position position="477"/>
    </location>
    <ligand>
        <name>Mn(2+)</name>
        <dbReference type="ChEBI" id="CHEBI:29035"/>
    </ligand>
</feature>
<evidence type="ECO:0000259" key="13">
    <source>
        <dbReference type="Pfam" id="PF00884"/>
    </source>
</evidence>
<comment type="subcellular location">
    <subcellularLocation>
        <location evidence="1">Cell membrane</location>
        <topology evidence="1">Multi-pass membrane protein</topology>
    </subcellularLocation>
</comment>
<dbReference type="SUPFAM" id="SSF53649">
    <property type="entry name" value="Alkaline phosphatase-like"/>
    <property type="match status" value="1"/>
</dbReference>
<dbReference type="AlphaFoldDB" id="A0A8J2VSC2"/>
<feature type="binding site" evidence="11">
    <location>
        <position position="258"/>
    </location>
    <ligand>
        <name>Mn(2+)</name>
        <dbReference type="ChEBI" id="CHEBI:29035"/>
    </ligand>
</feature>
<feature type="domain" description="Sulfatase N-terminal" evidence="13">
    <location>
        <begin position="251"/>
        <end position="542"/>
    </location>
</feature>
<evidence type="ECO:0000256" key="10">
    <source>
        <dbReference type="PIRSR" id="PIRSR005091-2"/>
    </source>
</evidence>
<evidence type="ECO:0000256" key="1">
    <source>
        <dbReference type="ARBA" id="ARBA00004651"/>
    </source>
</evidence>
<dbReference type="InterPro" id="IPR017850">
    <property type="entry name" value="Alkaline_phosphatase_core_sf"/>
</dbReference>